<feature type="domain" description="Fibronectin type-III" evidence="2">
    <location>
        <begin position="943"/>
        <end position="1036"/>
    </location>
</feature>
<dbReference type="InterPro" id="IPR013783">
    <property type="entry name" value="Ig-like_fold"/>
</dbReference>
<dbReference type="InterPro" id="IPR036737">
    <property type="entry name" value="OmpA-like_sf"/>
</dbReference>
<dbReference type="EMBL" id="CAESAJ010000003">
    <property type="protein sequence ID" value="CAB4329739.1"/>
    <property type="molecule type" value="Genomic_DNA"/>
</dbReference>
<name>A0A6J5YP82_9ZZZZ</name>
<feature type="compositionally biased region" description="Acidic residues" evidence="1">
    <location>
        <begin position="327"/>
        <end position="340"/>
    </location>
</feature>
<dbReference type="Pfam" id="PF00691">
    <property type="entry name" value="OmpA"/>
    <property type="match status" value="1"/>
</dbReference>
<evidence type="ECO:0000259" key="3">
    <source>
        <dbReference type="PROSITE" id="PS51123"/>
    </source>
</evidence>
<dbReference type="InterPro" id="IPR036116">
    <property type="entry name" value="FN3_sf"/>
</dbReference>
<dbReference type="SUPFAM" id="SSF49265">
    <property type="entry name" value="Fibronectin type III"/>
    <property type="match status" value="1"/>
</dbReference>
<dbReference type="Gene3D" id="2.60.40.10">
    <property type="entry name" value="Immunoglobulins"/>
    <property type="match status" value="1"/>
</dbReference>
<dbReference type="PROSITE" id="PS51123">
    <property type="entry name" value="OMPA_2"/>
    <property type="match status" value="1"/>
</dbReference>
<dbReference type="Pfam" id="PF00041">
    <property type="entry name" value="fn3"/>
    <property type="match status" value="1"/>
</dbReference>
<protein>
    <submittedName>
        <fullName evidence="4">Unannotated protein</fullName>
    </submittedName>
</protein>
<feature type="region of interest" description="Disordered" evidence="1">
    <location>
        <begin position="327"/>
        <end position="346"/>
    </location>
</feature>
<dbReference type="Gene3D" id="3.30.1330.60">
    <property type="entry name" value="OmpA-like domain"/>
    <property type="match status" value="1"/>
</dbReference>
<reference evidence="4" key="1">
    <citation type="submission" date="2020-05" db="EMBL/GenBank/DDBJ databases">
        <authorList>
            <person name="Chiriac C."/>
            <person name="Salcher M."/>
            <person name="Ghai R."/>
            <person name="Kavagutti S V."/>
        </authorList>
    </citation>
    <scope>NUCLEOTIDE SEQUENCE</scope>
</reference>
<evidence type="ECO:0000259" key="2">
    <source>
        <dbReference type="PROSITE" id="PS50853"/>
    </source>
</evidence>
<dbReference type="SUPFAM" id="SSF103088">
    <property type="entry name" value="OmpA-like"/>
    <property type="match status" value="1"/>
</dbReference>
<dbReference type="PROSITE" id="PS50853">
    <property type="entry name" value="FN3"/>
    <property type="match status" value="1"/>
</dbReference>
<dbReference type="AlphaFoldDB" id="A0A6J5YP82"/>
<gene>
    <name evidence="4" type="ORF">UFOPK3770_00058</name>
</gene>
<organism evidence="4">
    <name type="scientific">freshwater metagenome</name>
    <dbReference type="NCBI Taxonomy" id="449393"/>
    <lineage>
        <taxon>unclassified sequences</taxon>
        <taxon>metagenomes</taxon>
        <taxon>ecological metagenomes</taxon>
    </lineage>
</organism>
<dbReference type="InterPro" id="IPR003961">
    <property type="entry name" value="FN3_dom"/>
</dbReference>
<dbReference type="SMART" id="SM00060">
    <property type="entry name" value="FN3"/>
    <property type="match status" value="1"/>
</dbReference>
<dbReference type="Pfam" id="PF25564">
    <property type="entry name" value="DUF7933"/>
    <property type="match status" value="1"/>
</dbReference>
<dbReference type="CDD" id="cd00063">
    <property type="entry name" value="FN3"/>
    <property type="match status" value="1"/>
</dbReference>
<feature type="domain" description="OmpA-like" evidence="3">
    <location>
        <begin position="1146"/>
        <end position="1260"/>
    </location>
</feature>
<dbReference type="InterPro" id="IPR006665">
    <property type="entry name" value="OmpA-like"/>
</dbReference>
<dbReference type="CDD" id="cd07185">
    <property type="entry name" value="OmpA_C-like"/>
    <property type="match status" value="1"/>
</dbReference>
<evidence type="ECO:0000313" key="4">
    <source>
        <dbReference type="EMBL" id="CAB4329739.1"/>
    </source>
</evidence>
<sequence>MFKSFSSRKFISMLTASAFAASVGIVAVATPANAVWSNNSWDATYLTDLDTICTSYSGGFGHYKTTSDTVWRFEDGDCPTITDLYFDNGPSDAFDQFGSVTVYESAGVGHDFSLYSGGVSSSGGTMTYKGYADTYADVKIEIQLVDQKATWNVSTYNYGTVMTTPVPKSVYQIQIYGNLGTDSGHTINADETGNKFFVHNGFLSGEEDTSNEVVMYWDPGTGTFEDNLYDIDNVASTSGTNVNTYSMSILAFNVSVCNSGGTDAFAAARTQLVSDPTRTATNVVLSSFCPPPPPPSPVDVGDDFVINGGGGADADGTDGIKIVINSDEETDYNGEDEESLDPSSGSDQIFLAGKSNVCCGGIGPSLNIGGVLYGVSGAANNNHEEDWSSISVSSLTGSADSDGESSNEGDGGLVVTYTATIDDLDYQLIRTISYTSPNRYFTDAYSIVVPTGNTERVRFYMGGDTAPGTDDSGFGIVLNKNLPSIPGKTLMSLNPNPSSGMFIAYRETGTDYFDGFWSQDYSDDYQKVADGAELGTSLADNLNTQVHDAGIMMQWNLDSNAAVTSAGTYTRTVETMVDRYTSVTASFGNGTTAANFSETDNVTTPTDAAIDIALRTSQVSDQTNMSFVMDLPTGVTATGAATTTCTEGNVDRSNGNATLTGSGITIPGADVCHFVVPVAFASYGTYALEPEDTVADFPLISLVKSSAEYSVVPESYDCSSDDPIILGLATWTTDDNCTAAKDLYLSNTGDAFDDFGSVYINDGDDDFLFEPTSTTAVKTDTKMVLTSRGTINNGRDYADVKVVVTFENNRVTWQVFTYRAGTLTPKAVESVKVAGALGSDEETTWESDFTSTSGWSSDNFDDGDPVLHWTTDGQLEKNQSGDDFDTPFSSKDKTSALTLSVLAFDYEACADIPAIWAYAYGYVAEYPTGTTPTYVPGIACSGTPSEPRNLSVDRGDGTATVTFDAPLTDGGSSITNYEYQLDDGRWISFSPSITSSPAVITGLDNDRTYTIRLRAVNSNGIGLKAAIESSNGLNPDEATEVLDLSLALDLNVGAKVEGAKSTLLGSNLKPTSQYQLIMQSDPVVLYTGTTDPNGNINQLITLPSVCPAKGKHTLSLVGTRPDGTKAKAVAYLAFDGKCRVLGIVQGATLKSAKFGGIRFGYNSARLSKVSKSNIRSMSVLLTDAKVVKVYGYTQTNLKSASSKKANKALAKRRAASVKAYLKKLGVTAKIEIVAVGAKKPVSKKKQYKNRRVTLKMQYLLSS</sequence>
<dbReference type="InterPro" id="IPR057693">
    <property type="entry name" value="DUF7933"/>
</dbReference>
<accession>A0A6J5YP82</accession>
<proteinExistence type="predicted"/>
<evidence type="ECO:0000256" key="1">
    <source>
        <dbReference type="SAM" id="MobiDB-lite"/>
    </source>
</evidence>